<reference evidence="2 3" key="1">
    <citation type="submission" date="2018-11" db="EMBL/GenBank/DDBJ databases">
        <title>Genome sequence of Saitozyma podzolica DSM 27192.</title>
        <authorList>
            <person name="Aliyu H."/>
            <person name="Gorte O."/>
            <person name="Ochsenreither K."/>
        </authorList>
    </citation>
    <scope>NUCLEOTIDE SEQUENCE [LARGE SCALE GENOMIC DNA]</scope>
    <source>
        <strain evidence="2 3">DSM 27192</strain>
    </source>
</reference>
<feature type="compositionally biased region" description="Polar residues" evidence="1">
    <location>
        <begin position="113"/>
        <end position="125"/>
    </location>
</feature>
<feature type="region of interest" description="Disordered" evidence="1">
    <location>
        <begin position="291"/>
        <end position="444"/>
    </location>
</feature>
<sequence>MSLASGTTLVSPTATVRTQSQHPTRRTSVHSTHHSAHGHHAKRRASTHAHSQVHGQAGPSRRSSEGESGRRAVAAGLAMHTLQQPGQPKRKGSGDRPLPKSSRSDTHLPRLSRQVSNTSDASRTSHASRAREHPRPHQNSRKQSGESVEIDDEGHEAGVVDEDEEGWESGEEANGSGGKGKNRQPADDPMSAAMRRTVSDTAATTASPHVEPERVADDSAIVDSPTPLPVDKRPPPSHITHLTRGFAGSVHTPDPAAQTPAHALNDPTHIMPAHQIKHQASARSLHALATIEGDTSRKSSSRRLSSVRAESPLSATRTDSSRSAGDIAPGLRSASGTTGLPDTQVAKAKEAKEPKATSPSFPFPKVSPSQPLSSQPISTSPETAPPRATERADTSETASNAPRSRQVSGRHPVIRHRPSNSSIRSVQSLRAPPHPLNSPTGYRTGIASTTATTMASSMKDKRGPNMHHPPIAPPVVYAEVAQGQGYLPENDEAAPTLAAAAPSEVVGNGPAPKIPRTSSFSSARSLKGIFGPTRNDAASSAGSSQPPTPARRKTALELASAASRLHSTNDPVQYHQSLGHSSTVAETAHLISRFLPPKKIRRPSWEVHSQLTPEGYLNVGLQNGDYREAHESLIRTMKTLGVDTPSGVGSRRAMSRSVSHGYGYGHGTGLLGLGSGSGEENMGLLRGKNGPMVVSKGGWRGKTPFELSVERVMAQRPQRGLSGM</sequence>
<feature type="region of interest" description="Disordered" evidence="1">
    <location>
        <begin position="1"/>
        <end position="266"/>
    </location>
</feature>
<accession>A0A427Y8W2</accession>
<feature type="compositionally biased region" description="Polar residues" evidence="1">
    <location>
        <begin position="419"/>
        <end position="428"/>
    </location>
</feature>
<organism evidence="2 3">
    <name type="scientific">Saitozyma podzolica</name>
    <dbReference type="NCBI Taxonomy" id="1890683"/>
    <lineage>
        <taxon>Eukaryota</taxon>
        <taxon>Fungi</taxon>
        <taxon>Dikarya</taxon>
        <taxon>Basidiomycota</taxon>
        <taxon>Agaricomycotina</taxon>
        <taxon>Tremellomycetes</taxon>
        <taxon>Tremellales</taxon>
        <taxon>Trimorphomycetaceae</taxon>
        <taxon>Saitozyma</taxon>
    </lineage>
</organism>
<proteinExistence type="predicted"/>
<feature type="compositionally biased region" description="Acidic residues" evidence="1">
    <location>
        <begin position="148"/>
        <end position="171"/>
    </location>
</feature>
<protein>
    <submittedName>
        <fullName evidence="2">Uncharacterized protein</fullName>
    </submittedName>
</protein>
<dbReference type="AlphaFoldDB" id="A0A427Y8W2"/>
<feature type="compositionally biased region" description="Polar residues" evidence="1">
    <location>
        <begin position="536"/>
        <end position="545"/>
    </location>
</feature>
<gene>
    <name evidence="2" type="ORF">EHS25_003354</name>
</gene>
<feature type="compositionally biased region" description="Low complexity" evidence="1">
    <location>
        <begin position="356"/>
        <end position="381"/>
    </location>
</feature>
<dbReference type="OrthoDB" id="2596711at2759"/>
<feature type="compositionally biased region" description="Basic residues" evidence="1">
    <location>
        <begin position="23"/>
        <end position="47"/>
    </location>
</feature>
<feature type="compositionally biased region" description="Basic and acidic residues" evidence="1">
    <location>
        <begin position="92"/>
        <end position="108"/>
    </location>
</feature>
<name>A0A427Y8W2_9TREE</name>
<feature type="compositionally biased region" description="Polar residues" evidence="1">
    <location>
        <begin position="395"/>
        <end position="407"/>
    </location>
</feature>
<evidence type="ECO:0000313" key="3">
    <source>
        <dbReference type="Proteomes" id="UP000279259"/>
    </source>
</evidence>
<feature type="compositionally biased region" description="Polar residues" evidence="1">
    <location>
        <begin position="313"/>
        <end position="323"/>
    </location>
</feature>
<dbReference type="Proteomes" id="UP000279259">
    <property type="component" value="Unassembled WGS sequence"/>
</dbReference>
<feature type="compositionally biased region" description="Low complexity" evidence="1">
    <location>
        <begin position="302"/>
        <end position="311"/>
    </location>
</feature>
<evidence type="ECO:0000256" key="1">
    <source>
        <dbReference type="SAM" id="MobiDB-lite"/>
    </source>
</evidence>
<feature type="region of interest" description="Disordered" evidence="1">
    <location>
        <begin position="503"/>
        <end position="552"/>
    </location>
</feature>
<feature type="compositionally biased region" description="Polar residues" evidence="1">
    <location>
        <begin position="1"/>
        <end position="21"/>
    </location>
</feature>
<evidence type="ECO:0000313" key="2">
    <source>
        <dbReference type="EMBL" id="RSH87444.1"/>
    </source>
</evidence>
<dbReference type="EMBL" id="RSCD01000017">
    <property type="protein sequence ID" value="RSH87444.1"/>
    <property type="molecule type" value="Genomic_DNA"/>
</dbReference>
<keyword evidence="3" id="KW-1185">Reference proteome</keyword>
<comment type="caution">
    <text evidence="2">The sequence shown here is derived from an EMBL/GenBank/DDBJ whole genome shotgun (WGS) entry which is preliminary data.</text>
</comment>